<sequence length="98" mass="11083">MGLKKYAAKLDDYFTRLKRGKAGKIKPDHVEKVIAKLRAKAERLQLEIKEATKESKKARLERKVLIANEQIRRAQLLLKEIDSTAKPAAGVDTKTPDT</sequence>
<protein>
    <submittedName>
        <fullName evidence="2">Uncharacterized protein</fullName>
    </submittedName>
</protein>
<name>A0ABU3VGH0_9RHOB</name>
<comment type="caution">
    <text evidence="2">The sequence shown here is derived from an EMBL/GenBank/DDBJ whole genome shotgun (WGS) entry which is preliminary data.</text>
</comment>
<keyword evidence="3" id="KW-1185">Reference proteome</keyword>
<dbReference type="RefSeq" id="WP_316778368.1">
    <property type="nucleotide sequence ID" value="NZ_JASMWN010000013.1"/>
</dbReference>
<keyword evidence="1" id="KW-0175">Coiled coil</keyword>
<evidence type="ECO:0000256" key="1">
    <source>
        <dbReference type="SAM" id="Coils"/>
    </source>
</evidence>
<evidence type="ECO:0000313" key="2">
    <source>
        <dbReference type="EMBL" id="MDU9005288.1"/>
    </source>
</evidence>
<dbReference type="EMBL" id="JASMWN010000013">
    <property type="protein sequence ID" value="MDU9005288.1"/>
    <property type="molecule type" value="Genomic_DNA"/>
</dbReference>
<feature type="coiled-coil region" evidence="1">
    <location>
        <begin position="34"/>
        <end position="77"/>
    </location>
</feature>
<evidence type="ECO:0000313" key="3">
    <source>
        <dbReference type="Proteomes" id="UP001255416"/>
    </source>
</evidence>
<accession>A0ABU3VGH0</accession>
<dbReference type="Proteomes" id="UP001255416">
    <property type="component" value="Unassembled WGS sequence"/>
</dbReference>
<proteinExistence type="predicted"/>
<organism evidence="2 3">
    <name type="scientific">Sedimentitalea todarodis</name>
    <dbReference type="NCBI Taxonomy" id="1631240"/>
    <lineage>
        <taxon>Bacteria</taxon>
        <taxon>Pseudomonadati</taxon>
        <taxon>Pseudomonadota</taxon>
        <taxon>Alphaproteobacteria</taxon>
        <taxon>Rhodobacterales</taxon>
        <taxon>Paracoccaceae</taxon>
        <taxon>Sedimentitalea</taxon>
    </lineage>
</organism>
<reference evidence="3" key="1">
    <citation type="submission" date="2023-05" db="EMBL/GenBank/DDBJ databases">
        <title>Sedimentitalea sp. nov. JM2-8.</title>
        <authorList>
            <person name="Huang J."/>
        </authorList>
    </citation>
    <scope>NUCLEOTIDE SEQUENCE [LARGE SCALE GENOMIC DNA]</scope>
    <source>
        <strain evidence="3">KHS03</strain>
    </source>
</reference>
<gene>
    <name evidence="2" type="ORF">QO231_15695</name>
</gene>